<dbReference type="InterPro" id="IPR004360">
    <property type="entry name" value="Glyas_Fos-R_dOase_dom"/>
</dbReference>
<dbReference type="eggNOG" id="COG0346">
    <property type="taxonomic scope" value="Bacteria"/>
</dbReference>
<evidence type="ECO:0000313" key="3">
    <source>
        <dbReference type="Proteomes" id="UP000010445"/>
    </source>
</evidence>
<organism evidence="2 3">
    <name type="scientific">Corynebacterium durum F0235</name>
    <dbReference type="NCBI Taxonomy" id="1035195"/>
    <lineage>
        <taxon>Bacteria</taxon>
        <taxon>Bacillati</taxon>
        <taxon>Actinomycetota</taxon>
        <taxon>Actinomycetes</taxon>
        <taxon>Mycobacteriales</taxon>
        <taxon>Corynebacteriaceae</taxon>
        <taxon>Corynebacterium</taxon>
    </lineage>
</organism>
<dbReference type="Pfam" id="PF00903">
    <property type="entry name" value="Glyoxalase"/>
    <property type="match status" value="1"/>
</dbReference>
<keyword evidence="3" id="KW-1185">Reference proteome</keyword>
<comment type="caution">
    <text evidence="2">The sequence shown here is derived from an EMBL/GenBank/DDBJ whole genome shotgun (WGS) entry which is preliminary data.</text>
</comment>
<dbReference type="PROSITE" id="PS51819">
    <property type="entry name" value="VOC"/>
    <property type="match status" value="1"/>
</dbReference>
<proteinExistence type="predicted"/>
<evidence type="ECO:0000313" key="2">
    <source>
        <dbReference type="EMBL" id="EKX87455.1"/>
    </source>
</evidence>
<dbReference type="PATRIC" id="fig|1035195.3.peg.2494"/>
<dbReference type="Gene3D" id="3.10.180.10">
    <property type="entry name" value="2,3-Dihydroxybiphenyl 1,2-Dioxygenase, domain 1"/>
    <property type="match status" value="1"/>
</dbReference>
<dbReference type="AlphaFoldDB" id="L1M8T0"/>
<dbReference type="InterPro" id="IPR029068">
    <property type="entry name" value="Glyas_Bleomycin-R_OHBP_Dase"/>
</dbReference>
<sequence length="111" mass="12299">MPLVTVRDLDVAIEEYCRLTGMKVIMNHGWIATLASPEDHSIQISLITSDPTASVNPVASIEVKDVDAVYRIAQDNGWEIVHDLAVEEWGVRRFFVRDADGNVVNVLSHVG</sequence>
<dbReference type="SUPFAM" id="SSF54593">
    <property type="entry name" value="Glyoxalase/Bleomycin resistance protein/Dihydroxybiphenyl dioxygenase"/>
    <property type="match status" value="1"/>
</dbReference>
<protein>
    <submittedName>
        <fullName evidence="2">Glyoxalase family protein</fullName>
    </submittedName>
</protein>
<feature type="domain" description="VOC" evidence="1">
    <location>
        <begin position="1"/>
        <end position="109"/>
    </location>
</feature>
<dbReference type="EMBL" id="AMEM01000044">
    <property type="protein sequence ID" value="EKX87455.1"/>
    <property type="molecule type" value="Genomic_DNA"/>
</dbReference>
<dbReference type="OrthoDB" id="9798201at2"/>
<dbReference type="STRING" id="1035195.HMPREF9997_02781"/>
<gene>
    <name evidence="2" type="ORF">HMPREF9997_02781</name>
</gene>
<dbReference type="HOGENOM" id="CLU_046006_13_3_11"/>
<name>L1M8T0_9CORY</name>
<dbReference type="InterPro" id="IPR037523">
    <property type="entry name" value="VOC_core"/>
</dbReference>
<accession>L1M8T0</accession>
<evidence type="ECO:0000259" key="1">
    <source>
        <dbReference type="PROSITE" id="PS51819"/>
    </source>
</evidence>
<dbReference type="Proteomes" id="UP000010445">
    <property type="component" value="Unassembled WGS sequence"/>
</dbReference>
<reference evidence="2 3" key="1">
    <citation type="submission" date="2012-05" db="EMBL/GenBank/DDBJ databases">
        <authorList>
            <person name="Weinstock G."/>
            <person name="Sodergren E."/>
            <person name="Lobos E.A."/>
            <person name="Fulton L."/>
            <person name="Fulton R."/>
            <person name="Courtney L."/>
            <person name="Fronick C."/>
            <person name="O'Laughlin M."/>
            <person name="Godfrey J."/>
            <person name="Wilson R.M."/>
            <person name="Miner T."/>
            <person name="Farmer C."/>
            <person name="Delehaunty K."/>
            <person name="Cordes M."/>
            <person name="Minx P."/>
            <person name="Tomlinson C."/>
            <person name="Chen J."/>
            <person name="Wollam A."/>
            <person name="Pepin K.H."/>
            <person name="Bhonagiri V."/>
            <person name="Zhang X."/>
            <person name="Suruliraj S."/>
            <person name="Warren W."/>
            <person name="Mitreva M."/>
            <person name="Mardis E.R."/>
            <person name="Wilson R.K."/>
        </authorList>
    </citation>
    <scope>NUCLEOTIDE SEQUENCE [LARGE SCALE GENOMIC DNA]</scope>
    <source>
        <strain evidence="2 3">F0235</strain>
    </source>
</reference>